<dbReference type="EMBL" id="JAAMPC010000001">
    <property type="protein sequence ID" value="KAG2332882.1"/>
    <property type="molecule type" value="Genomic_DNA"/>
</dbReference>
<name>A0A8X7WNZ0_BRACI</name>
<proteinExistence type="predicted"/>
<reference evidence="2 3" key="1">
    <citation type="submission" date="2020-02" db="EMBL/GenBank/DDBJ databases">
        <authorList>
            <person name="Ma Q."/>
            <person name="Huang Y."/>
            <person name="Song X."/>
            <person name="Pei D."/>
        </authorList>
    </citation>
    <scope>NUCLEOTIDE SEQUENCE [LARGE SCALE GENOMIC DNA]</scope>
    <source>
        <strain evidence="2">Sxm20200214</strain>
        <tissue evidence="2">Leaf</tissue>
    </source>
</reference>
<dbReference type="PANTHER" id="PTHR34659">
    <property type="entry name" value="BNAA05G11610D PROTEIN"/>
    <property type="match status" value="1"/>
</dbReference>
<organism evidence="2 3">
    <name type="scientific">Brassica carinata</name>
    <name type="common">Ethiopian mustard</name>
    <name type="synonym">Abyssinian cabbage</name>
    <dbReference type="NCBI Taxonomy" id="52824"/>
    <lineage>
        <taxon>Eukaryota</taxon>
        <taxon>Viridiplantae</taxon>
        <taxon>Streptophyta</taxon>
        <taxon>Embryophyta</taxon>
        <taxon>Tracheophyta</taxon>
        <taxon>Spermatophyta</taxon>
        <taxon>Magnoliopsida</taxon>
        <taxon>eudicotyledons</taxon>
        <taxon>Gunneridae</taxon>
        <taxon>Pentapetalae</taxon>
        <taxon>rosids</taxon>
        <taxon>malvids</taxon>
        <taxon>Brassicales</taxon>
        <taxon>Brassicaceae</taxon>
        <taxon>Brassiceae</taxon>
        <taxon>Brassica</taxon>
    </lineage>
</organism>
<feature type="region of interest" description="Disordered" evidence="1">
    <location>
        <begin position="144"/>
        <end position="174"/>
    </location>
</feature>
<accession>A0A8X7WNZ0</accession>
<evidence type="ECO:0000313" key="3">
    <source>
        <dbReference type="Proteomes" id="UP000886595"/>
    </source>
</evidence>
<gene>
    <name evidence="2" type="ORF">Bca52824_004062</name>
</gene>
<feature type="compositionally biased region" description="Polar residues" evidence="1">
    <location>
        <begin position="162"/>
        <end position="174"/>
    </location>
</feature>
<sequence length="264" mass="29721">MNFNGFAWVGNVYKKFEAMCLEVEELIVQDTVKYVEGQVQTVGNSMKKFCSDVVQDLLPVDTVVQVTRPPSIQKDSASLSIVHNTCVRNDVGAVKSSDSPPGEVARLNSKEECQKEIRTKNEHGLAVASSVRCQVSEIQPSVAMSLPTGSDDCRKETDEDSMQTSSSSVPGQLSEKSVEESCIIVDGDELHCVFPDRKENDKRKPYKKILDAISSRMKQNRENEYKQLARQWYAEDVVNGRECVDKPKQIEEKRPLEESEWKLL</sequence>
<dbReference type="Proteomes" id="UP000886595">
    <property type="component" value="Unassembled WGS sequence"/>
</dbReference>
<comment type="caution">
    <text evidence="2">The sequence shown here is derived from an EMBL/GenBank/DDBJ whole genome shotgun (WGS) entry which is preliminary data.</text>
</comment>
<dbReference type="PANTHER" id="PTHR34659:SF8">
    <property type="entry name" value="(RAPE) HYPOTHETICAL PROTEIN"/>
    <property type="match status" value="1"/>
</dbReference>
<keyword evidence="3" id="KW-1185">Reference proteome</keyword>
<dbReference type="AlphaFoldDB" id="A0A8X7WNZ0"/>
<dbReference type="GO" id="GO:0005776">
    <property type="term" value="C:autophagosome"/>
    <property type="evidence" value="ECO:0007669"/>
    <property type="project" value="TreeGrafter"/>
</dbReference>
<evidence type="ECO:0000313" key="2">
    <source>
        <dbReference type="EMBL" id="KAG2332882.1"/>
    </source>
</evidence>
<protein>
    <submittedName>
        <fullName evidence="2">Uncharacterized protein</fullName>
    </submittedName>
</protein>
<dbReference type="InterPro" id="IPR053273">
    <property type="entry name" value="CST_Regulator"/>
</dbReference>
<dbReference type="GO" id="GO:0061908">
    <property type="term" value="C:phagophore"/>
    <property type="evidence" value="ECO:0007669"/>
    <property type="project" value="TreeGrafter"/>
</dbReference>
<dbReference type="OrthoDB" id="778244at2759"/>
<evidence type="ECO:0000256" key="1">
    <source>
        <dbReference type="SAM" id="MobiDB-lite"/>
    </source>
</evidence>
<dbReference type="GO" id="GO:0006950">
    <property type="term" value="P:response to stress"/>
    <property type="evidence" value="ECO:0007669"/>
    <property type="project" value="TreeGrafter"/>
</dbReference>